<dbReference type="AlphaFoldDB" id="A0A1X6XIZ2"/>
<dbReference type="InterPro" id="IPR009100">
    <property type="entry name" value="AcylCoA_DH/oxidase_NM_dom_sf"/>
</dbReference>
<organism evidence="9 10">
    <name type="scientific">Brevibacterium yomogidense</name>
    <dbReference type="NCBI Taxonomy" id="946573"/>
    <lineage>
        <taxon>Bacteria</taxon>
        <taxon>Bacillati</taxon>
        <taxon>Actinomycetota</taxon>
        <taxon>Actinomycetes</taxon>
        <taxon>Micrococcales</taxon>
        <taxon>Brevibacteriaceae</taxon>
        <taxon>Brevibacterium</taxon>
    </lineage>
</organism>
<dbReference type="InterPro" id="IPR052904">
    <property type="entry name" value="Acyl-CoA_dehydrogenase-like"/>
</dbReference>
<sequence length="579" mass="62632">MTHTVLNQSAPRVEVDEYSSHTALVEAVAALAPQADTDELSRIGRLVGSESFQRDAAVAHRITPQLSTHDRWGNRVDDVEFHPGYHRIIDDALTAGAHSHAWAHPGAGANVERAARFILFGQIEPGHACPVSMTHSAAAALKDTPHAEFWLPRLLETSYDPRLIDAHDKRAVTFGMAMTEKQGGSDVRANTTRAVPASGGSDTEATGAEPTGTSATRTPLGFGGVTDGHHLLTGHKWFCSAPQSDAFLVLAQREEGVSCFLVPRILPGGERNPFRIQRLKDKLGNRSNASSEIELEDTHGWLVGEPGRGVRTIIEMVNRTRLDCILGSAAGMRQGVAEAVWHAQHRSAFGARLIDQPLMRSVLADLQLEVEAAVWTAMHLARAHDDESEDDADFRRIATAVAKYWICKRGPEHAYESLECLGGNGYTEDFPLAMRYREQPVMAVWEGSGNVIVLDVLRAMAKDPASAKAFLAYLESGRGRIGAYDSAFERLAAELTEAEQVMATGEAGAMARLQASGRVLVERMALLLQAAVLLDHAPADVAESFVLARISDDRGREYGALPDGVAVDLLVGRAVGESE</sequence>
<evidence type="ECO:0000259" key="8">
    <source>
        <dbReference type="Pfam" id="PF18158"/>
    </source>
</evidence>
<dbReference type="InterPro" id="IPR036250">
    <property type="entry name" value="AcylCo_DH-like_C"/>
</dbReference>
<keyword evidence="2 4" id="KW-0285">Flavoprotein</keyword>
<comment type="similarity">
    <text evidence="1 4">Belongs to the acyl-CoA dehydrogenase family.</text>
</comment>
<dbReference type="SUPFAM" id="SSF56645">
    <property type="entry name" value="Acyl-CoA dehydrogenase NM domain-like"/>
    <property type="match status" value="1"/>
</dbReference>
<dbReference type="EMBL" id="FWFF01000017">
    <property type="protein sequence ID" value="SLM99103.1"/>
    <property type="molecule type" value="Genomic_DNA"/>
</dbReference>
<evidence type="ECO:0000256" key="5">
    <source>
        <dbReference type="SAM" id="MobiDB-lite"/>
    </source>
</evidence>
<dbReference type="RefSeq" id="WP_087007858.1">
    <property type="nucleotide sequence ID" value="NZ_FWFF01000017.1"/>
</dbReference>
<evidence type="ECO:0000259" key="6">
    <source>
        <dbReference type="Pfam" id="PF00441"/>
    </source>
</evidence>
<feature type="region of interest" description="Disordered" evidence="5">
    <location>
        <begin position="182"/>
        <end position="221"/>
    </location>
</feature>
<feature type="domain" description="Acyl-CoA oxidase/dehydrogenase middle" evidence="7">
    <location>
        <begin position="175"/>
        <end position="297"/>
    </location>
</feature>
<dbReference type="InterPro" id="IPR041504">
    <property type="entry name" value="AidB_N"/>
</dbReference>
<feature type="domain" description="Adaptive response protein AidB N-terminal" evidence="8">
    <location>
        <begin position="7"/>
        <end position="161"/>
    </location>
</feature>
<evidence type="ECO:0000256" key="2">
    <source>
        <dbReference type="ARBA" id="ARBA00022630"/>
    </source>
</evidence>
<evidence type="ECO:0000313" key="9">
    <source>
        <dbReference type="EMBL" id="SLM99103.1"/>
    </source>
</evidence>
<keyword evidence="10" id="KW-1185">Reference proteome</keyword>
<name>A0A1X6XIZ2_9MICO</name>
<dbReference type="Gene3D" id="2.40.110.20">
    <property type="match status" value="1"/>
</dbReference>
<proteinExistence type="inferred from homology"/>
<feature type="domain" description="Acyl-CoA dehydrogenase/oxidase C-terminal" evidence="6">
    <location>
        <begin position="307"/>
        <end position="460"/>
    </location>
</feature>
<evidence type="ECO:0000256" key="3">
    <source>
        <dbReference type="ARBA" id="ARBA00022827"/>
    </source>
</evidence>
<dbReference type="PANTHER" id="PTHR42707">
    <property type="entry name" value="ACYL-COA DEHYDROGENASE"/>
    <property type="match status" value="1"/>
</dbReference>
<dbReference type="Pfam" id="PF02770">
    <property type="entry name" value="Acyl-CoA_dh_M"/>
    <property type="match status" value="1"/>
</dbReference>
<dbReference type="Pfam" id="PF18158">
    <property type="entry name" value="AidB_N"/>
    <property type="match status" value="1"/>
</dbReference>
<evidence type="ECO:0000256" key="1">
    <source>
        <dbReference type="ARBA" id="ARBA00009347"/>
    </source>
</evidence>
<dbReference type="EC" id="1.3.8.7" evidence="9"/>
<keyword evidence="4 9" id="KW-0560">Oxidoreductase</keyword>
<keyword evidence="3 4" id="KW-0274">FAD</keyword>
<evidence type="ECO:0000256" key="4">
    <source>
        <dbReference type="RuleBase" id="RU362125"/>
    </source>
</evidence>
<evidence type="ECO:0000313" key="10">
    <source>
        <dbReference type="Proteomes" id="UP000196581"/>
    </source>
</evidence>
<reference evidence="10" key="1">
    <citation type="submission" date="2017-02" db="EMBL/GenBank/DDBJ databases">
        <authorList>
            <person name="Dridi B."/>
        </authorList>
    </citation>
    <scope>NUCLEOTIDE SEQUENCE [LARGE SCALE GENOMIC DNA]</scope>
    <source>
        <strain evidence="10">B Co 03.10</strain>
    </source>
</reference>
<dbReference type="GO" id="GO:0070991">
    <property type="term" value="F:medium-chain fatty acyl-CoA dehydrogenase activity"/>
    <property type="evidence" value="ECO:0007669"/>
    <property type="project" value="UniProtKB-EC"/>
</dbReference>
<accession>A0A1X6XIZ2</accession>
<dbReference type="Gene3D" id="6.10.250.600">
    <property type="match status" value="1"/>
</dbReference>
<dbReference type="InterPro" id="IPR009075">
    <property type="entry name" value="AcylCo_DH/oxidase_C"/>
</dbReference>
<dbReference type="SUPFAM" id="SSF47203">
    <property type="entry name" value="Acyl-CoA dehydrogenase C-terminal domain-like"/>
    <property type="match status" value="1"/>
</dbReference>
<dbReference type="Proteomes" id="UP000196581">
    <property type="component" value="Unassembled WGS sequence"/>
</dbReference>
<dbReference type="Pfam" id="PF00441">
    <property type="entry name" value="Acyl-CoA_dh_1"/>
    <property type="match status" value="1"/>
</dbReference>
<dbReference type="PANTHER" id="PTHR42707:SF3">
    <property type="entry name" value="ACYL-COA DEHYDROGENASE AIDB-RELATED"/>
    <property type="match status" value="1"/>
</dbReference>
<comment type="cofactor">
    <cofactor evidence="4">
        <name>FAD</name>
        <dbReference type="ChEBI" id="CHEBI:57692"/>
    </cofactor>
</comment>
<dbReference type="Gene3D" id="1.20.140.10">
    <property type="entry name" value="Butyryl-CoA Dehydrogenase, subunit A, domain 3"/>
    <property type="match status" value="1"/>
</dbReference>
<gene>
    <name evidence="9" type="ORF">FM105_10280</name>
</gene>
<dbReference type="InterPro" id="IPR006091">
    <property type="entry name" value="Acyl-CoA_Oxase/DH_mid-dom"/>
</dbReference>
<evidence type="ECO:0000259" key="7">
    <source>
        <dbReference type="Pfam" id="PF02770"/>
    </source>
</evidence>
<protein>
    <submittedName>
        <fullName evidence="9">Acyl-CoA dehydrogenase</fullName>
        <ecNumber evidence="9">1.3.8.7</ecNumber>
    </submittedName>
</protein>